<dbReference type="InterPro" id="IPR036324">
    <property type="entry name" value="Mn/Fe_SOD_N_sf"/>
</dbReference>
<dbReference type="EC" id="1.15.1.1" evidence="6 13"/>
<feature type="binding site" evidence="12">
    <location>
        <position position="208"/>
    </location>
    <ligand>
        <name>Mn(2+)</name>
        <dbReference type="ChEBI" id="CHEBI:29035"/>
    </ligand>
</feature>
<dbReference type="OrthoDB" id="239262at2759"/>
<comment type="function">
    <text evidence="2">Destroys superoxide anion radicals which are normally produced within the cells and which are toxic to biological systems.</text>
</comment>
<evidence type="ECO:0000256" key="6">
    <source>
        <dbReference type="ARBA" id="ARBA00012682"/>
    </source>
</evidence>
<dbReference type="PIRSF" id="PIRSF000349">
    <property type="entry name" value="SODismutase"/>
    <property type="match status" value="1"/>
</dbReference>
<gene>
    <name evidence="16" type="ORF">pdam_00015713</name>
</gene>
<dbReference type="SUPFAM" id="SSF46609">
    <property type="entry name" value="Fe,Mn superoxide dismutase (SOD), N-terminal domain"/>
    <property type="match status" value="1"/>
</dbReference>
<comment type="subunit">
    <text evidence="5">Homotetramer.</text>
</comment>
<feature type="binding site" evidence="12">
    <location>
        <position position="119"/>
    </location>
    <ligand>
        <name>Mn(2+)</name>
        <dbReference type="ChEBI" id="CHEBI:29035"/>
    </ligand>
</feature>
<feature type="domain" description="Manganese/iron superoxide dismutase N-terminal" evidence="14">
    <location>
        <begin position="46"/>
        <end position="127"/>
    </location>
</feature>
<evidence type="ECO:0000256" key="11">
    <source>
        <dbReference type="ARBA" id="ARBA00049204"/>
    </source>
</evidence>
<dbReference type="STRING" id="46731.A0A3M6TVI6"/>
<evidence type="ECO:0000256" key="12">
    <source>
        <dbReference type="PIRSR" id="PIRSR000349-1"/>
    </source>
</evidence>
<feature type="binding site" evidence="12">
    <location>
        <position position="204"/>
    </location>
    <ligand>
        <name>Mn(2+)</name>
        <dbReference type="ChEBI" id="CHEBI:29035"/>
    </ligand>
</feature>
<feature type="binding site" evidence="12">
    <location>
        <position position="71"/>
    </location>
    <ligand>
        <name>Mn(2+)</name>
        <dbReference type="ChEBI" id="CHEBI:29035"/>
    </ligand>
</feature>
<evidence type="ECO:0000256" key="2">
    <source>
        <dbReference type="ARBA" id="ARBA00002170"/>
    </source>
</evidence>
<protein>
    <recommendedName>
        <fullName evidence="6 13">Superoxide dismutase</fullName>
        <ecNumber evidence="6 13">1.15.1.1</ecNumber>
    </recommendedName>
</protein>
<dbReference type="PRINTS" id="PR01703">
    <property type="entry name" value="MNSODISMTASE"/>
</dbReference>
<dbReference type="PANTHER" id="PTHR11404">
    <property type="entry name" value="SUPEROXIDE DISMUTASE 2"/>
    <property type="match status" value="1"/>
</dbReference>
<dbReference type="GO" id="GO:0030145">
    <property type="term" value="F:manganese ion binding"/>
    <property type="evidence" value="ECO:0007669"/>
    <property type="project" value="TreeGrafter"/>
</dbReference>
<dbReference type="InterPro" id="IPR050265">
    <property type="entry name" value="Fe/Mn_Superoxide_Dismutase"/>
</dbReference>
<evidence type="ECO:0000313" key="17">
    <source>
        <dbReference type="Proteomes" id="UP000275408"/>
    </source>
</evidence>
<keyword evidence="10" id="KW-0464">Manganese</keyword>
<evidence type="ECO:0000256" key="8">
    <source>
        <dbReference type="ARBA" id="ARBA00023002"/>
    </source>
</evidence>
<proteinExistence type="inferred from homology"/>
<dbReference type="Pfam" id="PF00081">
    <property type="entry name" value="Sod_Fe_N"/>
    <property type="match status" value="1"/>
</dbReference>
<dbReference type="GO" id="GO:0004784">
    <property type="term" value="F:superoxide dismutase activity"/>
    <property type="evidence" value="ECO:0007669"/>
    <property type="project" value="UniProtKB-EC"/>
</dbReference>
<evidence type="ECO:0000259" key="15">
    <source>
        <dbReference type="Pfam" id="PF02777"/>
    </source>
</evidence>
<evidence type="ECO:0000256" key="1">
    <source>
        <dbReference type="ARBA" id="ARBA00001936"/>
    </source>
</evidence>
<dbReference type="InterPro" id="IPR019831">
    <property type="entry name" value="Mn/Fe_SOD_N"/>
</dbReference>
<dbReference type="AlphaFoldDB" id="A0A3M6TVI6"/>
<dbReference type="FunFam" id="3.55.40.20:FF:000003">
    <property type="entry name" value="Superoxide dismutase [Mn], mitochondrial"/>
    <property type="match status" value="1"/>
</dbReference>
<keyword evidence="7 12" id="KW-0479">Metal-binding</keyword>
<evidence type="ECO:0000256" key="5">
    <source>
        <dbReference type="ARBA" id="ARBA00011881"/>
    </source>
</evidence>
<evidence type="ECO:0000256" key="7">
    <source>
        <dbReference type="ARBA" id="ARBA00022723"/>
    </source>
</evidence>
<evidence type="ECO:0000256" key="9">
    <source>
        <dbReference type="ARBA" id="ARBA00023128"/>
    </source>
</evidence>
<name>A0A3M6TVI6_POCDA</name>
<comment type="cofactor">
    <cofactor evidence="1">
        <name>Mn(2+)</name>
        <dbReference type="ChEBI" id="CHEBI:29035"/>
    </cofactor>
</comment>
<sequence>FSFLLTSQSTSIKCVHVLKMISRSSRGFCSLKKLFPVVIGGSSRAKHTLPDLPYDYDALQPTISAEIMQLHHQKHHATYVNNLNVAEEKFAEAQAKGDTSAMISLQPALKFNGGGHINHSIFWTNLSPNGGGEPTGALMEAINEDFGSFENFKERFSAATVAVQGSGWGWLGYSKADKGLVITTCANQDPLQATTGLVPLLGIDVWEHAYYLQYKNVRPDYVKAIYSVINWANVAERYEAAKL</sequence>
<dbReference type="FunFam" id="1.10.287.990:FF:000001">
    <property type="entry name" value="Superoxide dismutase"/>
    <property type="match status" value="1"/>
</dbReference>
<comment type="similarity">
    <text evidence="4 13">Belongs to the iron/manganese superoxide dismutase family.</text>
</comment>
<dbReference type="Proteomes" id="UP000275408">
    <property type="component" value="Unassembled WGS sequence"/>
</dbReference>
<accession>A0A3M6TVI6</accession>
<feature type="non-terminal residue" evidence="16">
    <location>
        <position position="1"/>
    </location>
</feature>
<dbReference type="InterPro" id="IPR019832">
    <property type="entry name" value="Mn/Fe_SOD_C"/>
</dbReference>
<dbReference type="InterPro" id="IPR036314">
    <property type="entry name" value="SOD_C_sf"/>
</dbReference>
<dbReference type="InterPro" id="IPR019833">
    <property type="entry name" value="Mn/Fe_SOD_BS"/>
</dbReference>
<evidence type="ECO:0000256" key="4">
    <source>
        <dbReference type="ARBA" id="ARBA00008714"/>
    </source>
</evidence>
<dbReference type="EMBL" id="RCHS01002830">
    <property type="protein sequence ID" value="RMX45412.1"/>
    <property type="molecule type" value="Genomic_DNA"/>
</dbReference>
<keyword evidence="9" id="KW-0496">Mitochondrion</keyword>
<comment type="subcellular location">
    <subcellularLocation>
        <location evidence="3">Mitochondrion</location>
    </subcellularLocation>
</comment>
<dbReference type="Gene3D" id="3.55.40.20">
    <property type="entry name" value="Iron/manganese superoxide dismutase, C-terminal domain"/>
    <property type="match status" value="1"/>
</dbReference>
<dbReference type="PANTHER" id="PTHR11404:SF6">
    <property type="entry name" value="SUPEROXIDE DISMUTASE [MN], MITOCHONDRIAL"/>
    <property type="match status" value="1"/>
</dbReference>
<dbReference type="Pfam" id="PF02777">
    <property type="entry name" value="Sod_Fe_C"/>
    <property type="match status" value="1"/>
</dbReference>
<comment type="function">
    <text evidence="13">Destroys radicals which are normally produced within the cells and which are toxic to biological systems.</text>
</comment>
<keyword evidence="8 13" id="KW-0560">Oxidoreductase</keyword>
<evidence type="ECO:0000259" key="14">
    <source>
        <dbReference type="Pfam" id="PF00081"/>
    </source>
</evidence>
<keyword evidence="17" id="KW-1185">Reference proteome</keyword>
<evidence type="ECO:0000256" key="3">
    <source>
        <dbReference type="ARBA" id="ARBA00004173"/>
    </source>
</evidence>
<dbReference type="SUPFAM" id="SSF54719">
    <property type="entry name" value="Fe,Mn superoxide dismutase (SOD), C-terminal domain"/>
    <property type="match status" value="1"/>
</dbReference>
<comment type="catalytic activity">
    <reaction evidence="11 13">
        <text>2 superoxide + 2 H(+) = H2O2 + O2</text>
        <dbReference type="Rhea" id="RHEA:20696"/>
        <dbReference type="ChEBI" id="CHEBI:15378"/>
        <dbReference type="ChEBI" id="CHEBI:15379"/>
        <dbReference type="ChEBI" id="CHEBI:16240"/>
        <dbReference type="ChEBI" id="CHEBI:18421"/>
        <dbReference type="EC" id="1.15.1.1"/>
    </reaction>
</comment>
<feature type="domain" description="Manganese/iron superoxide dismutase C-terminal" evidence="15">
    <location>
        <begin position="134"/>
        <end position="237"/>
    </location>
</feature>
<dbReference type="InterPro" id="IPR001189">
    <property type="entry name" value="Mn/Fe_SOD"/>
</dbReference>
<evidence type="ECO:0000256" key="13">
    <source>
        <dbReference type="RuleBase" id="RU000414"/>
    </source>
</evidence>
<evidence type="ECO:0000313" key="16">
    <source>
        <dbReference type="EMBL" id="RMX45412.1"/>
    </source>
</evidence>
<organism evidence="16 17">
    <name type="scientific">Pocillopora damicornis</name>
    <name type="common">Cauliflower coral</name>
    <name type="synonym">Millepora damicornis</name>
    <dbReference type="NCBI Taxonomy" id="46731"/>
    <lineage>
        <taxon>Eukaryota</taxon>
        <taxon>Metazoa</taxon>
        <taxon>Cnidaria</taxon>
        <taxon>Anthozoa</taxon>
        <taxon>Hexacorallia</taxon>
        <taxon>Scleractinia</taxon>
        <taxon>Astrocoeniina</taxon>
        <taxon>Pocilloporidae</taxon>
        <taxon>Pocillopora</taxon>
    </lineage>
</organism>
<reference evidence="16 17" key="1">
    <citation type="journal article" date="2018" name="Sci. Rep.">
        <title>Comparative analysis of the Pocillopora damicornis genome highlights role of immune system in coral evolution.</title>
        <authorList>
            <person name="Cunning R."/>
            <person name="Bay R.A."/>
            <person name="Gillette P."/>
            <person name="Baker A.C."/>
            <person name="Traylor-Knowles N."/>
        </authorList>
    </citation>
    <scope>NUCLEOTIDE SEQUENCE [LARGE SCALE GENOMIC DNA]</scope>
    <source>
        <strain evidence="16">RSMAS</strain>
        <tissue evidence="16">Whole animal</tissue>
    </source>
</reference>
<dbReference type="GO" id="GO:0005739">
    <property type="term" value="C:mitochondrion"/>
    <property type="evidence" value="ECO:0007669"/>
    <property type="project" value="UniProtKB-SubCell"/>
</dbReference>
<evidence type="ECO:0000256" key="10">
    <source>
        <dbReference type="ARBA" id="ARBA00023211"/>
    </source>
</evidence>
<dbReference type="Gene3D" id="1.10.287.990">
    <property type="entry name" value="Fe,Mn superoxide dismutase (SOD) domain"/>
    <property type="match status" value="1"/>
</dbReference>
<dbReference type="PROSITE" id="PS00088">
    <property type="entry name" value="SOD_MN"/>
    <property type="match status" value="1"/>
</dbReference>
<comment type="caution">
    <text evidence="16">The sequence shown here is derived from an EMBL/GenBank/DDBJ whole genome shotgun (WGS) entry which is preliminary data.</text>
</comment>